<evidence type="ECO:0000313" key="1">
    <source>
        <dbReference type="EMBL" id="RZV38171.1"/>
    </source>
</evidence>
<gene>
    <name evidence="1" type="ORF">EVJ48_07450</name>
</gene>
<accession>A0A520XAK2</accession>
<dbReference type="EMBL" id="SHMQ01000022">
    <property type="protein sequence ID" value="RZV38171.1"/>
    <property type="molecule type" value="Genomic_DNA"/>
</dbReference>
<organism evidence="1 2">
    <name type="scientific">Candidatus Acidulodesulfobacterium acidiphilum</name>
    <dbReference type="NCBI Taxonomy" id="2597224"/>
    <lineage>
        <taxon>Bacteria</taxon>
        <taxon>Deltaproteobacteria</taxon>
        <taxon>Candidatus Acidulodesulfobacterales</taxon>
        <taxon>Candidatus Acidulodesulfobacterium</taxon>
    </lineage>
</organism>
<name>A0A520XAK2_9DELT</name>
<dbReference type="Proteomes" id="UP000322454">
    <property type="component" value="Unassembled WGS sequence"/>
</dbReference>
<comment type="caution">
    <text evidence="1">The sequence shown here is derived from an EMBL/GenBank/DDBJ whole genome shotgun (WGS) entry which is preliminary data.</text>
</comment>
<evidence type="ECO:0000313" key="2">
    <source>
        <dbReference type="Proteomes" id="UP000322454"/>
    </source>
</evidence>
<reference evidence="1 2" key="1">
    <citation type="submission" date="2019-01" db="EMBL/GenBank/DDBJ databases">
        <title>Insights into ecological role of a new deltaproteobacterial order Candidatus Sinidesulfobacterales (Sva0485) by metagenomics and metatranscriptomics.</title>
        <authorList>
            <person name="Tan S."/>
            <person name="Liu J."/>
            <person name="Fang Y."/>
            <person name="Hedlund B."/>
            <person name="Lian Z.-H."/>
            <person name="Huang L.-Y."/>
            <person name="Li J.-T."/>
            <person name="Huang L.-N."/>
            <person name="Li W.-J."/>
            <person name="Jiang H.-C."/>
            <person name="Dong H.-L."/>
            <person name="Shu W.-S."/>
        </authorList>
    </citation>
    <scope>NUCLEOTIDE SEQUENCE [LARGE SCALE GENOMIC DNA]</scope>
    <source>
        <strain evidence="1">AP4</strain>
    </source>
</reference>
<protein>
    <submittedName>
        <fullName evidence="1">Uncharacterized protein</fullName>
    </submittedName>
</protein>
<sequence>MKIVGKRIVEKEISFEPRGDYLKEIATWNDTIKEIRFFPKGIYRYKTHEEADEHYLNCFANKIAKNELKNYGRSEKSND</sequence>
<proteinExistence type="predicted"/>
<dbReference type="AlphaFoldDB" id="A0A520XAK2"/>